<dbReference type="GO" id="GO:0045454">
    <property type="term" value="P:cell redox homeostasis"/>
    <property type="evidence" value="ECO:0007669"/>
    <property type="project" value="TreeGrafter"/>
</dbReference>
<dbReference type="InterPro" id="IPR036249">
    <property type="entry name" value="Thioredoxin-like_sf"/>
</dbReference>
<evidence type="ECO:0000259" key="1">
    <source>
        <dbReference type="Pfam" id="PF00462"/>
    </source>
</evidence>
<dbReference type="AlphaFoldDB" id="A0A9D5K019"/>
<organism evidence="2 3">
    <name type="scientific">candidate division KSB3 bacterium</name>
    <dbReference type="NCBI Taxonomy" id="2044937"/>
    <lineage>
        <taxon>Bacteria</taxon>
        <taxon>candidate division KSB3</taxon>
    </lineage>
</organism>
<dbReference type="InterPro" id="IPR002109">
    <property type="entry name" value="Glutaredoxin"/>
</dbReference>
<dbReference type="SUPFAM" id="SSF52833">
    <property type="entry name" value="Thioredoxin-like"/>
    <property type="match status" value="1"/>
</dbReference>
<feature type="domain" description="Glutaredoxin" evidence="1">
    <location>
        <begin position="6"/>
        <end position="66"/>
    </location>
</feature>
<comment type="caution">
    <text evidence="2">The sequence shown here is derived from an EMBL/GenBank/DDBJ whole genome shotgun (WGS) entry which is preliminary data.</text>
</comment>
<dbReference type="InterPro" id="IPR051548">
    <property type="entry name" value="Grx-like_ET"/>
</dbReference>
<dbReference type="PANTHER" id="PTHR34386:SF1">
    <property type="entry name" value="GLUTAREDOXIN-LIKE PROTEIN NRDH"/>
    <property type="match status" value="1"/>
</dbReference>
<name>A0A9D5K019_9BACT</name>
<dbReference type="Proteomes" id="UP000649604">
    <property type="component" value="Unassembled WGS sequence"/>
</dbReference>
<dbReference type="PROSITE" id="PS51354">
    <property type="entry name" value="GLUTAREDOXIN_2"/>
    <property type="match status" value="1"/>
</dbReference>
<evidence type="ECO:0000313" key="2">
    <source>
        <dbReference type="EMBL" id="MBD3327409.1"/>
    </source>
</evidence>
<sequence>MTGQEVTIYTTPDCGISKQLEEFLAKKGITYKEVDVSGSPDLVAKLCNKADGQKTGPMIAIGDEIIAGFEPHTLETLLHDLFGK</sequence>
<accession>A0A9D5K019</accession>
<dbReference type="PANTHER" id="PTHR34386">
    <property type="entry name" value="GLUTAREDOXIN"/>
    <property type="match status" value="1"/>
</dbReference>
<reference evidence="2" key="1">
    <citation type="submission" date="2019-11" db="EMBL/GenBank/DDBJ databases">
        <title>Microbial mats filling the niche in hypersaline microbial mats.</title>
        <authorList>
            <person name="Wong H.L."/>
            <person name="Macleod F.I."/>
            <person name="White R.A. III"/>
            <person name="Burns B.P."/>
        </authorList>
    </citation>
    <scope>NUCLEOTIDE SEQUENCE</scope>
    <source>
        <strain evidence="2">Rbin_158</strain>
    </source>
</reference>
<dbReference type="EMBL" id="WJJP01000730">
    <property type="protein sequence ID" value="MBD3327409.1"/>
    <property type="molecule type" value="Genomic_DNA"/>
</dbReference>
<evidence type="ECO:0000313" key="3">
    <source>
        <dbReference type="Proteomes" id="UP000649604"/>
    </source>
</evidence>
<dbReference type="Gene3D" id="3.40.30.10">
    <property type="entry name" value="Glutaredoxin"/>
    <property type="match status" value="1"/>
</dbReference>
<proteinExistence type="predicted"/>
<dbReference type="CDD" id="cd02976">
    <property type="entry name" value="NrdH"/>
    <property type="match status" value="1"/>
</dbReference>
<dbReference type="GO" id="GO:0009055">
    <property type="term" value="F:electron transfer activity"/>
    <property type="evidence" value="ECO:0007669"/>
    <property type="project" value="TreeGrafter"/>
</dbReference>
<dbReference type="Pfam" id="PF00462">
    <property type="entry name" value="Glutaredoxin"/>
    <property type="match status" value="1"/>
</dbReference>
<protein>
    <submittedName>
        <fullName evidence="2">Glutaredoxin</fullName>
    </submittedName>
</protein>
<gene>
    <name evidence="2" type="ORF">GF339_22680</name>
</gene>